<dbReference type="AlphaFoldDB" id="A0A0N4VZ44"/>
<accession>A0A0N4VZ44</accession>
<protein>
    <submittedName>
        <fullName evidence="1 3">Uncharacterized protein</fullName>
    </submittedName>
</protein>
<dbReference type="STRING" id="6290.A0A0N4VZ44"/>
<reference evidence="1 2" key="2">
    <citation type="submission" date="2018-11" db="EMBL/GenBank/DDBJ databases">
        <authorList>
            <consortium name="Pathogen Informatics"/>
        </authorList>
    </citation>
    <scope>NUCLEOTIDE SEQUENCE [LARGE SCALE GENOMIC DNA]</scope>
    <source>
        <strain evidence="1 2">MHpl1</strain>
    </source>
</reference>
<reference evidence="3" key="1">
    <citation type="submission" date="2017-02" db="UniProtKB">
        <authorList>
            <consortium name="WormBaseParasite"/>
        </authorList>
    </citation>
    <scope>IDENTIFICATION</scope>
</reference>
<organism evidence="3">
    <name type="scientific">Haemonchus placei</name>
    <name type="common">Barber's pole worm</name>
    <dbReference type="NCBI Taxonomy" id="6290"/>
    <lineage>
        <taxon>Eukaryota</taxon>
        <taxon>Metazoa</taxon>
        <taxon>Ecdysozoa</taxon>
        <taxon>Nematoda</taxon>
        <taxon>Chromadorea</taxon>
        <taxon>Rhabditida</taxon>
        <taxon>Rhabditina</taxon>
        <taxon>Rhabditomorpha</taxon>
        <taxon>Strongyloidea</taxon>
        <taxon>Trichostrongylidae</taxon>
        <taxon>Haemonchus</taxon>
    </lineage>
</organism>
<evidence type="ECO:0000313" key="3">
    <source>
        <dbReference type="WBParaSite" id="HPLM_0000256501-mRNA-1"/>
    </source>
</evidence>
<sequence length="83" mass="9938">MVIYSTCICVAEYKLFFLDTVDDYNQSNLVTFILRLLWNNFVQYNNFSEAERIHRRKQIDRVLRLLATLSKSEELLQQITAIF</sequence>
<evidence type="ECO:0000313" key="2">
    <source>
        <dbReference type="Proteomes" id="UP000268014"/>
    </source>
</evidence>
<gene>
    <name evidence="1" type="ORF">HPLM_LOCUS2562</name>
</gene>
<dbReference type="WBParaSite" id="HPLM_0000256501-mRNA-1">
    <property type="protein sequence ID" value="HPLM_0000256501-mRNA-1"/>
    <property type="gene ID" value="HPLM_0000256501"/>
</dbReference>
<proteinExistence type="predicted"/>
<dbReference type="Proteomes" id="UP000268014">
    <property type="component" value="Unassembled WGS sequence"/>
</dbReference>
<dbReference type="Gene3D" id="1.25.10.10">
    <property type="entry name" value="Leucine-rich Repeat Variant"/>
    <property type="match status" value="1"/>
</dbReference>
<keyword evidence="2" id="KW-1185">Reference proteome</keyword>
<name>A0A0N4VZ44_HAEPC</name>
<evidence type="ECO:0000313" key="1">
    <source>
        <dbReference type="EMBL" id="VDO15537.1"/>
    </source>
</evidence>
<dbReference type="EMBL" id="UZAF01005642">
    <property type="protein sequence ID" value="VDO15537.1"/>
    <property type="molecule type" value="Genomic_DNA"/>
</dbReference>
<dbReference type="InterPro" id="IPR011989">
    <property type="entry name" value="ARM-like"/>
</dbReference>